<gene>
    <name evidence="1" type="ORF">ABE41_008785</name>
</gene>
<dbReference type="EMBL" id="CP016761">
    <property type="protein sequence ID" value="ANX12100.1"/>
    <property type="molecule type" value="Genomic_DNA"/>
</dbReference>
<dbReference type="Proteomes" id="UP000077412">
    <property type="component" value="Chromosome"/>
</dbReference>
<evidence type="ECO:0008006" key="3">
    <source>
        <dbReference type="Google" id="ProtNLM"/>
    </source>
</evidence>
<reference evidence="1 2" key="1">
    <citation type="submission" date="2016-08" db="EMBL/GenBank/DDBJ databases">
        <title>Complete genome sequence of Fictibacillus arsenicus G25-54, a strain with toxicity to nematodes and a potential arsenic-resistance activity.</title>
        <authorList>
            <person name="Zheng Z."/>
        </authorList>
    </citation>
    <scope>NUCLEOTIDE SEQUENCE [LARGE SCALE GENOMIC DNA]</scope>
    <source>
        <strain evidence="1 2">G25-54</strain>
    </source>
</reference>
<dbReference type="OrthoDB" id="2922920at2"/>
<dbReference type="STRING" id="255247.ABE41_008785"/>
<organism evidence="1 2">
    <name type="scientific">Fictibacillus arsenicus</name>
    <dbReference type="NCBI Taxonomy" id="255247"/>
    <lineage>
        <taxon>Bacteria</taxon>
        <taxon>Bacillati</taxon>
        <taxon>Bacillota</taxon>
        <taxon>Bacilli</taxon>
        <taxon>Bacillales</taxon>
        <taxon>Fictibacillaceae</taxon>
        <taxon>Fictibacillus</taxon>
    </lineage>
</organism>
<sequence length="134" mass="14222">MAQIVSYNASVPTNFNDSISRTVPTTQIILAEFGLTIPTIDTDVVLSGSVGLRSALGAPDVLFRVLRDSSVIASTISSPLAILEFRNIPLSFVDRNVTTVFHVYRLTAQLSTSSITTNATVVGPVSLIGNAIQD</sequence>
<proteinExistence type="predicted"/>
<name>A0A1B1Z3V4_9BACL</name>
<keyword evidence="2" id="KW-1185">Reference proteome</keyword>
<accession>A0A1B1Z3V4</accession>
<evidence type="ECO:0000313" key="2">
    <source>
        <dbReference type="Proteomes" id="UP000077412"/>
    </source>
</evidence>
<dbReference type="KEGG" id="far:ABE41_008785"/>
<protein>
    <recommendedName>
        <fullName evidence="3">Exosporium protein C</fullName>
    </recommendedName>
</protein>
<dbReference type="AlphaFoldDB" id="A0A1B1Z3V4"/>
<dbReference type="RefSeq" id="WP_066288929.1">
    <property type="nucleotide sequence ID" value="NZ_CP016761.1"/>
</dbReference>
<evidence type="ECO:0000313" key="1">
    <source>
        <dbReference type="EMBL" id="ANX12100.1"/>
    </source>
</evidence>